<dbReference type="AlphaFoldDB" id="A0A8H7XM96"/>
<feature type="transmembrane region" description="Helical" evidence="1">
    <location>
        <begin position="151"/>
        <end position="168"/>
    </location>
</feature>
<protein>
    <submittedName>
        <fullName evidence="2">Uncharacterized protein</fullName>
    </submittedName>
</protein>
<accession>A0A8H7XM96</accession>
<reference evidence="2" key="1">
    <citation type="submission" date="2021-02" db="EMBL/GenBank/DDBJ databases">
        <title>Psilocybe cubensis genome.</title>
        <authorList>
            <person name="Mckernan K.J."/>
            <person name="Crawford S."/>
            <person name="Trippe A."/>
            <person name="Kane L.T."/>
            <person name="Mclaughlin S."/>
        </authorList>
    </citation>
    <scope>NUCLEOTIDE SEQUENCE [LARGE SCALE GENOMIC DNA]</scope>
    <source>
        <strain evidence="2">MGC-MH-2018</strain>
    </source>
</reference>
<evidence type="ECO:0000256" key="1">
    <source>
        <dbReference type="SAM" id="Phobius"/>
    </source>
</evidence>
<keyword evidence="1" id="KW-0812">Transmembrane</keyword>
<keyword evidence="1" id="KW-1133">Transmembrane helix</keyword>
<name>A0A8H7XM96_PSICU</name>
<feature type="transmembrane region" description="Helical" evidence="1">
    <location>
        <begin position="89"/>
        <end position="113"/>
    </location>
</feature>
<keyword evidence="1" id="KW-0472">Membrane</keyword>
<feature type="transmembrane region" description="Helical" evidence="1">
    <location>
        <begin position="243"/>
        <end position="262"/>
    </location>
</feature>
<feature type="transmembrane region" description="Helical" evidence="1">
    <location>
        <begin position="188"/>
        <end position="211"/>
    </location>
</feature>
<sequence length="280" mass="30688">MATVITSRFDDAAGPASQNIRDIIVFDVLYGVGLVLLILLLFTALFSPRHIKRGPTWFLMLVGWIITSMGNLIIVGQQTGPPPSQAICLFQAMLVYASPVLTSSTAFVFVFQVKTTDSFRYLRFTFPLPTGLYVLPNGSQLFQSTNAQSETSSMGFVAVLVEILIIGIKNPNEVRRNEPGTYCSLSGSIGYGVTAGLTVLAMLAVLVMEFLTGRILRRVWKNSETVQLIRNNELFSIETMARLGIFCFCPMIALAVSCLQYFPGHSNLGASLQLAIAIRE</sequence>
<gene>
    <name evidence="2" type="ORF">JR316_012441</name>
</gene>
<comment type="caution">
    <text evidence="2">The sequence shown here is derived from an EMBL/GenBank/DDBJ whole genome shotgun (WGS) entry which is preliminary data.</text>
</comment>
<feature type="transmembrane region" description="Helical" evidence="1">
    <location>
        <begin position="23"/>
        <end position="45"/>
    </location>
</feature>
<feature type="transmembrane region" description="Helical" evidence="1">
    <location>
        <begin position="57"/>
        <end position="77"/>
    </location>
</feature>
<organism evidence="2">
    <name type="scientific">Psilocybe cubensis</name>
    <name type="common">Psychedelic mushroom</name>
    <name type="synonym">Stropharia cubensis</name>
    <dbReference type="NCBI Taxonomy" id="181762"/>
    <lineage>
        <taxon>Eukaryota</taxon>
        <taxon>Fungi</taxon>
        <taxon>Dikarya</taxon>
        <taxon>Basidiomycota</taxon>
        <taxon>Agaricomycotina</taxon>
        <taxon>Agaricomycetes</taxon>
        <taxon>Agaricomycetidae</taxon>
        <taxon>Agaricales</taxon>
        <taxon>Agaricineae</taxon>
        <taxon>Strophariaceae</taxon>
        <taxon>Psilocybe</taxon>
    </lineage>
</organism>
<proteinExistence type="predicted"/>
<evidence type="ECO:0000313" key="2">
    <source>
        <dbReference type="EMBL" id="KAG5162556.1"/>
    </source>
</evidence>
<dbReference type="EMBL" id="JAFIQS010000018">
    <property type="protein sequence ID" value="KAG5162556.1"/>
    <property type="molecule type" value="Genomic_DNA"/>
</dbReference>